<feature type="domain" description="PX" evidence="2">
    <location>
        <begin position="329"/>
        <end position="461"/>
    </location>
</feature>
<keyword evidence="4" id="KW-1185">Reference proteome</keyword>
<feature type="compositionally biased region" description="Gly residues" evidence="1">
    <location>
        <begin position="279"/>
        <end position="295"/>
    </location>
</feature>
<proteinExistence type="predicted"/>
<dbReference type="PANTHER" id="PTHR46757:SF2">
    <property type="entry name" value="OS05G0346100 PROTEIN"/>
    <property type="match status" value="1"/>
</dbReference>
<feature type="compositionally biased region" description="Low complexity" evidence="1">
    <location>
        <begin position="661"/>
        <end position="676"/>
    </location>
</feature>
<sequence length="772" mass="80881">MSLHGTKATFDPLSTTGDASDDTFTTIFESLPTPAVTTATTAGAAPEYDSFMTARSAMSYMTASQEMAVPGVGSSRAEPLVSEQPAPPAVFSPQQDYATPTPGPELPLAFDGEAAEGGAPYKPFLGSSQPPPQKPQPQLKQPLSSALRDSSNPFAAPAVTLPYQQSTTGGAVGPLSFGEVNSKDEAQTTAAFSVPTDLYEASNMFTLPDATAATAAAAAAAAASLMNPQAQALPPLYDFTREFSRMLPVSEDPASPVDDSVTAGTVFLYDNGQVRGGVGGGSARSGLPASGGTGPASGQTDAGRSAVPSGGGGPMPYAAAALLTNTVSVHSPRKAVAPSRIPGLSEPYTLYCITSRSVIVPETTVERRFRDVVALAELLQSLYPGCFVPPRPSRNAVEGRRMQPSFIEERRLGIEKFLRRLVVHPVLGPSEATQVWLRVPTADLRTCQEWLRLLPSAPPGIAKSTARLLCQVVGVERVVPSPVDITRPASERGDVYRLVHERAAQIRGVLNKVQLSATEERLREEAIGLQERSEALLGLSRRADQLVARMTKRSKVAHDLGDALAAETQVKCTAVVIGSSLAAALRVSADGLGQINKLYGIASDASAKHLTPLYDWLAAVPGAVTALAARERCLLTVATLESDEVEVRAKLAEAETRLGGAPSASATSTSSQPTTAMKKVEALRLQASQLAVAVTAARDEYERVGARNLSEITAFKAHMSRELADAVREFALVQLAAAQKAQELWADTAGKLEELAAMAAAVAVTGGGSHPR</sequence>
<organism evidence="3 4">
    <name type="scientific">Volvox africanus</name>
    <dbReference type="NCBI Taxonomy" id="51714"/>
    <lineage>
        <taxon>Eukaryota</taxon>
        <taxon>Viridiplantae</taxon>
        <taxon>Chlorophyta</taxon>
        <taxon>core chlorophytes</taxon>
        <taxon>Chlorophyceae</taxon>
        <taxon>CS clade</taxon>
        <taxon>Chlamydomonadales</taxon>
        <taxon>Volvocaceae</taxon>
        <taxon>Volvox</taxon>
    </lineage>
</organism>
<evidence type="ECO:0000259" key="2">
    <source>
        <dbReference type="PROSITE" id="PS50195"/>
    </source>
</evidence>
<dbReference type="Gene3D" id="3.30.1520.10">
    <property type="entry name" value="Phox-like domain"/>
    <property type="match status" value="1"/>
</dbReference>
<protein>
    <recommendedName>
        <fullName evidence="2">PX domain-containing protein</fullName>
    </recommendedName>
</protein>
<evidence type="ECO:0000313" key="3">
    <source>
        <dbReference type="EMBL" id="GLI65040.1"/>
    </source>
</evidence>
<dbReference type="PANTHER" id="PTHR46757">
    <property type="entry name" value="SORTING NEXIN-RELATED"/>
    <property type="match status" value="1"/>
</dbReference>
<reference evidence="3 4" key="1">
    <citation type="journal article" date="2023" name="IScience">
        <title>Expanded male sex-determining region conserved during the evolution of homothallism in the green alga Volvox.</title>
        <authorList>
            <person name="Yamamoto K."/>
            <person name="Matsuzaki R."/>
            <person name="Mahakham W."/>
            <person name="Heman W."/>
            <person name="Sekimoto H."/>
            <person name="Kawachi M."/>
            <person name="Minakuchi Y."/>
            <person name="Toyoda A."/>
            <person name="Nozaki H."/>
        </authorList>
    </citation>
    <scope>NUCLEOTIDE SEQUENCE [LARGE SCALE GENOMIC DNA]</scope>
    <source>
        <strain evidence="3 4">NIES-4468</strain>
    </source>
</reference>
<dbReference type="InterPro" id="IPR044279">
    <property type="entry name" value="SNX2A/B"/>
</dbReference>
<dbReference type="InterPro" id="IPR036871">
    <property type="entry name" value="PX_dom_sf"/>
</dbReference>
<comment type="caution">
    <text evidence="3">The sequence shown here is derived from an EMBL/GenBank/DDBJ whole genome shotgun (WGS) entry which is preliminary data.</text>
</comment>
<dbReference type="SMART" id="SM00312">
    <property type="entry name" value="PX"/>
    <property type="match status" value="1"/>
</dbReference>
<dbReference type="InterPro" id="IPR027267">
    <property type="entry name" value="AH/BAR_dom_sf"/>
</dbReference>
<dbReference type="EMBL" id="BSDZ01000022">
    <property type="protein sequence ID" value="GLI65040.1"/>
    <property type="molecule type" value="Genomic_DNA"/>
</dbReference>
<dbReference type="Gene3D" id="1.20.1270.60">
    <property type="entry name" value="Arfaptin homology (AH) domain/BAR domain"/>
    <property type="match status" value="1"/>
</dbReference>
<dbReference type="Proteomes" id="UP001165090">
    <property type="component" value="Unassembled WGS sequence"/>
</dbReference>
<feature type="compositionally biased region" description="Low complexity" evidence="1">
    <location>
        <begin position="136"/>
        <end position="145"/>
    </location>
</feature>
<dbReference type="SUPFAM" id="SSF64268">
    <property type="entry name" value="PX domain"/>
    <property type="match status" value="1"/>
</dbReference>
<name>A0ABQ5S565_9CHLO</name>
<feature type="region of interest" description="Disordered" evidence="1">
    <location>
        <begin position="71"/>
        <end position="151"/>
    </location>
</feature>
<dbReference type="Pfam" id="PF00787">
    <property type="entry name" value="PX"/>
    <property type="match status" value="1"/>
</dbReference>
<feature type="region of interest" description="Disordered" evidence="1">
    <location>
        <begin position="658"/>
        <end position="677"/>
    </location>
</feature>
<gene>
    <name evidence="3" type="ORF">VaNZ11_008453</name>
</gene>
<dbReference type="InterPro" id="IPR001683">
    <property type="entry name" value="PX_dom"/>
</dbReference>
<evidence type="ECO:0000256" key="1">
    <source>
        <dbReference type="SAM" id="MobiDB-lite"/>
    </source>
</evidence>
<feature type="region of interest" description="Disordered" evidence="1">
    <location>
        <begin position="279"/>
        <end position="311"/>
    </location>
</feature>
<dbReference type="PROSITE" id="PS50195">
    <property type="entry name" value="PX"/>
    <property type="match status" value="1"/>
</dbReference>
<accession>A0ABQ5S565</accession>
<evidence type="ECO:0000313" key="4">
    <source>
        <dbReference type="Proteomes" id="UP001165090"/>
    </source>
</evidence>